<reference evidence="3" key="1">
    <citation type="journal article" date="2014" name="Int. J. Syst. Evol. Microbiol.">
        <title>Complete genome sequence of Corynebacterium casei LMG S-19264T (=DSM 44701T), isolated from a smear-ripened cheese.</title>
        <authorList>
            <consortium name="US DOE Joint Genome Institute (JGI-PGF)"/>
            <person name="Walter F."/>
            <person name="Albersmeier A."/>
            <person name="Kalinowski J."/>
            <person name="Ruckert C."/>
        </authorList>
    </citation>
    <scope>NUCLEOTIDE SEQUENCE</scope>
    <source>
        <strain evidence="3">CGMCC 4.7430</strain>
    </source>
</reference>
<dbReference type="RefSeq" id="WP_189137215.1">
    <property type="nucleotide sequence ID" value="NZ_BMNK01000001.1"/>
</dbReference>
<organism evidence="3 4">
    <name type="scientific">Nonomuraea glycinis</name>
    <dbReference type="NCBI Taxonomy" id="2047744"/>
    <lineage>
        <taxon>Bacteria</taxon>
        <taxon>Bacillati</taxon>
        <taxon>Actinomycetota</taxon>
        <taxon>Actinomycetes</taxon>
        <taxon>Streptosporangiales</taxon>
        <taxon>Streptosporangiaceae</taxon>
        <taxon>Nonomuraea</taxon>
    </lineage>
</organism>
<feature type="coiled-coil region" evidence="1">
    <location>
        <begin position="38"/>
        <end position="93"/>
    </location>
</feature>
<name>A0A918A1M7_9ACTN</name>
<dbReference type="Pfam" id="PF26571">
    <property type="entry name" value="VldE"/>
    <property type="match status" value="1"/>
</dbReference>
<evidence type="ECO:0000313" key="4">
    <source>
        <dbReference type="Proteomes" id="UP000660745"/>
    </source>
</evidence>
<feature type="coiled-coil region" evidence="1">
    <location>
        <begin position="138"/>
        <end position="183"/>
    </location>
</feature>
<dbReference type="InterPro" id="IPR058593">
    <property type="entry name" value="ARB_07466-like_C"/>
</dbReference>
<evidence type="ECO:0000259" key="2">
    <source>
        <dbReference type="Pfam" id="PF26571"/>
    </source>
</evidence>
<dbReference type="EMBL" id="BMNK01000001">
    <property type="protein sequence ID" value="GGP02491.1"/>
    <property type="molecule type" value="Genomic_DNA"/>
</dbReference>
<sequence>MAAASPAHLAIGVITAAAVIFIPATVSSAAGAEPKPTEAQLRKELKGLNQKVDKLIERYNLKRVELAKAKQAAEVAEKRLATAEEALTAARGRVSELANLRYQNGGMALPTWVVPPDGASAALLEQLTAEQTAVVQGVVDARDEKKNAADEAAALARDISADTAEVAEQRDEAEDVIDDIQKKLKDLIPFSTGRRSDGSWAPQLPSGADNITGRTRLMREQLRKNFRLPFSVGCFRSGGGGEHPLGRACDFMMSTGGSLPSAVNNALGDSIAAWTIENRNKLGVKYVIWKQRINHGSGWSPMSNRGSVTENHFDHVHISMQ</sequence>
<accession>A0A918A1M7</accession>
<keyword evidence="1" id="KW-0175">Coiled coil</keyword>
<dbReference type="AlphaFoldDB" id="A0A918A1M7"/>
<evidence type="ECO:0000256" key="1">
    <source>
        <dbReference type="SAM" id="Coils"/>
    </source>
</evidence>
<feature type="domain" description="ARB-07466-like C-terminal" evidence="2">
    <location>
        <begin position="208"/>
        <end position="313"/>
    </location>
</feature>
<keyword evidence="4" id="KW-1185">Reference proteome</keyword>
<comment type="caution">
    <text evidence="3">The sequence shown here is derived from an EMBL/GenBank/DDBJ whole genome shotgun (WGS) entry which is preliminary data.</text>
</comment>
<evidence type="ECO:0000313" key="3">
    <source>
        <dbReference type="EMBL" id="GGP02491.1"/>
    </source>
</evidence>
<reference evidence="3" key="2">
    <citation type="submission" date="2020-09" db="EMBL/GenBank/DDBJ databases">
        <authorList>
            <person name="Sun Q."/>
            <person name="Zhou Y."/>
        </authorList>
    </citation>
    <scope>NUCLEOTIDE SEQUENCE</scope>
    <source>
        <strain evidence="3">CGMCC 4.7430</strain>
    </source>
</reference>
<protein>
    <recommendedName>
        <fullName evidence="2">ARB-07466-like C-terminal domain-containing protein</fullName>
    </recommendedName>
</protein>
<gene>
    <name evidence="3" type="ORF">GCM10012278_09940</name>
</gene>
<dbReference type="Proteomes" id="UP000660745">
    <property type="component" value="Unassembled WGS sequence"/>
</dbReference>
<proteinExistence type="predicted"/>